<dbReference type="NCBIfam" id="TIGR03187">
    <property type="entry name" value="DGQHR"/>
    <property type="match status" value="1"/>
</dbReference>
<dbReference type="InterPro" id="IPR017642">
    <property type="entry name" value="DNA_S_mod_DndB"/>
</dbReference>
<dbReference type="Pfam" id="PF14072">
    <property type="entry name" value="DndB"/>
    <property type="match status" value="1"/>
</dbReference>
<evidence type="ECO:0000313" key="2">
    <source>
        <dbReference type="Proteomes" id="UP001595696"/>
    </source>
</evidence>
<evidence type="ECO:0000313" key="1">
    <source>
        <dbReference type="EMBL" id="MFC3961667.1"/>
    </source>
</evidence>
<dbReference type="Proteomes" id="UP001595696">
    <property type="component" value="Unassembled WGS sequence"/>
</dbReference>
<gene>
    <name evidence="1" type="ORF">ACFO0B_06665</name>
</gene>
<comment type="caution">
    <text evidence="1">The sequence shown here is derived from an EMBL/GenBank/DDBJ whole genome shotgun (WGS) entry which is preliminary data.</text>
</comment>
<dbReference type="EMBL" id="JBHSAX010000006">
    <property type="protein sequence ID" value="MFC3961667.1"/>
    <property type="molecule type" value="Genomic_DNA"/>
</dbReference>
<proteinExistence type="predicted"/>
<dbReference type="InterPro" id="IPR017601">
    <property type="entry name" value="DGQHR-contain_dom"/>
</dbReference>
<reference evidence="2" key="1">
    <citation type="journal article" date="2019" name="Int. J. Syst. Evol. Microbiol.">
        <title>The Global Catalogue of Microorganisms (GCM) 10K type strain sequencing project: providing services to taxonomists for standard genome sequencing and annotation.</title>
        <authorList>
            <consortium name="The Broad Institute Genomics Platform"/>
            <consortium name="The Broad Institute Genome Sequencing Center for Infectious Disease"/>
            <person name="Wu L."/>
            <person name="Ma J."/>
        </authorList>
    </citation>
    <scope>NUCLEOTIDE SEQUENCE [LARGE SCALE GENOMIC DNA]</scope>
    <source>
        <strain evidence="2">CGMCC 4.7330</strain>
    </source>
</reference>
<name>A0ABV8DPW2_9NOCA</name>
<sequence length="439" mass="49078">MPSKTFVPAFEAKVGNWTYYSCLMSYAAVAREINFAHELGGNQDLGTMIQRGVGVRTAEITDYLLTNENRFLGAIIVAAWGGAPEYLRVEMEKTSESLEILSGMDKNFGVLTFDGTHQFFALDGQHRLKAIKDAVKKDPNIGHEDISVIVVPHFDNEEGRRRTRRLFTNINRNAVKTTAQENIALDEDDGFAILTRRLLDDHQFLKRNGVVQVFSKVGTDGELKLATRSIGVTGTALTTIGVLYDLITDLGFDLDESMNKGSQRATDEILDESYDILAQRIDELLVACGNIRARYESHASPKDLRAPKGRDGEGHPFMRPAIQIQVVKAIRHIMEQQLLGWPELLRRLSELDWKLTSAPFSVVWQVTSDGPAGSRAGKMISAKDNNEALFQLLLAHLAPSNKSQIERAIRLYRNLKNDRYPVTTEELTERISVATDSSQ</sequence>
<protein>
    <submittedName>
        <fullName evidence="1">DGQHR domain-containing protein</fullName>
    </submittedName>
</protein>
<keyword evidence="2" id="KW-1185">Reference proteome</keyword>
<dbReference type="CDD" id="cd16414">
    <property type="entry name" value="dndB_like"/>
    <property type="match status" value="1"/>
</dbReference>
<organism evidence="1 2">
    <name type="scientific">Nocardia jiangsuensis</name>
    <dbReference type="NCBI Taxonomy" id="1691563"/>
    <lineage>
        <taxon>Bacteria</taxon>
        <taxon>Bacillati</taxon>
        <taxon>Actinomycetota</taxon>
        <taxon>Actinomycetes</taxon>
        <taxon>Mycobacteriales</taxon>
        <taxon>Nocardiaceae</taxon>
        <taxon>Nocardia</taxon>
    </lineage>
</organism>
<dbReference type="RefSeq" id="WP_378611424.1">
    <property type="nucleotide sequence ID" value="NZ_JBHSAX010000006.1"/>
</dbReference>
<accession>A0ABV8DPW2</accession>